<feature type="signal peptide" evidence="17">
    <location>
        <begin position="1"/>
        <end position="23"/>
    </location>
</feature>
<dbReference type="PROSITE" id="PS51450">
    <property type="entry name" value="LRR"/>
    <property type="match status" value="4"/>
</dbReference>
<dbReference type="EMBL" id="AB234023">
    <property type="protein sequence ID" value="BAE80690.1"/>
    <property type="molecule type" value="mRNA"/>
</dbReference>
<dbReference type="SMART" id="SM00255">
    <property type="entry name" value="TIR"/>
    <property type="match status" value="1"/>
</dbReference>
<dbReference type="GO" id="GO:0005768">
    <property type="term" value="C:endosome"/>
    <property type="evidence" value="ECO:0007669"/>
    <property type="project" value="UniProtKB-SubCell"/>
</dbReference>
<dbReference type="InterPro" id="IPR032675">
    <property type="entry name" value="LRR_dom_sf"/>
</dbReference>
<feature type="domain" description="TIR" evidence="18">
    <location>
        <begin position="900"/>
        <end position="1048"/>
    </location>
</feature>
<evidence type="ECO:0000256" key="8">
    <source>
        <dbReference type="ARBA" id="ARBA00022753"/>
    </source>
</evidence>
<accession>Q2ABQ3</accession>
<evidence type="ECO:0000256" key="11">
    <source>
        <dbReference type="ARBA" id="ARBA00023136"/>
    </source>
</evidence>
<dbReference type="SUPFAM" id="SSF52058">
    <property type="entry name" value="L domain-like"/>
    <property type="match status" value="2"/>
</dbReference>
<dbReference type="GO" id="GO:0005886">
    <property type="term" value="C:plasma membrane"/>
    <property type="evidence" value="ECO:0007669"/>
    <property type="project" value="TreeGrafter"/>
</dbReference>
<keyword evidence="6 17" id="KW-0732">Signal</keyword>
<keyword evidence="8" id="KW-0967">Endosome</keyword>
<evidence type="ECO:0000313" key="19">
    <source>
        <dbReference type="EMBL" id="BAE80690.1"/>
    </source>
</evidence>
<keyword evidence="7" id="KW-0677">Repeat</keyword>
<evidence type="ECO:0000259" key="18">
    <source>
        <dbReference type="PROSITE" id="PS50104"/>
    </source>
</evidence>
<dbReference type="SMR" id="Q2ABQ3"/>
<comment type="subcellular location">
    <subcellularLocation>
        <location evidence="15">Endomembrane system</location>
        <topology evidence="15">Single-pass type I membrane protein</topology>
    </subcellularLocation>
    <subcellularLocation>
        <location evidence="1">Endosome</location>
    </subcellularLocation>
</comment>
<dbReference type="InterPro" id="IPR003591">
    <property type="entry name" value="Leu-rich_rpt_typical-subtyp"/>
</dbReference>
<keyword evidence="11 16" id="KW-0472">Membrane</keyword>
<dbReference type="GO" id="GO:0032755">
    <property type="term" value="P:positive regulation of interleukin-6 production"/>
    <property type="evidence" value="ECO:0007669"/>
    <property type="project" value="TreeGrafter"/>
</dbReference>
<dbReference type="SMART" id="SM00082">
    <property type="entry name" value="LRRCT"/>
    <property type="match status" value="1"/>
</dbReference>
<proteinExistence type="evidence at transcript level"/>
<keyword evidence="12 19" id="KW-0675">Receptor</keyword>
<evidence type="ECO:0000256" key="7">
    <source>
        <dbReference type="ARBA" id="ARBA00022737"/>
    </source>
</evidence>
<keyword evidence="5 16" id="KW-0812">Transmembrane</keyword>
<dbReference type="InterPro" id="IPR001611">
    <property type="entry name" value="Leu-rich_rpt"/>
</dbReference>
<evidence type="ECO:0000256" key="5">
    <source>
        <dbReference type="ARBA" id="ARBA00022692"/>
    </source>
</evidence>
<evidence type="ECO:0000256" key="16">
    <source>
        <dbReference type="SAM" id="Phobius"/>
    </source>
</evidence>
<evidence type="ECO:0000256" key="2">
    <source>
        <dbReference type="ARBA" id="ARBA00009634"/>
    </source>
</evidence>
<evidence type="ECO:0000256" key="15">
    <source>
        <dbReference type="ARBA" id="ARBA00046288"/>
    </source>
</evidence>
<dbReference type="GO" id="GO:0007249">
    <property type="term" value="P:canonical NF-kappaB signal transduction"/>
    <property type="evidence" value="ECO:0007669"/>
    <property type="project" value="TreeGrafter"/>
</dbReference>
<dbReference type="AlphaFoldDB" id="Q2ABQ3"/>
<evidence type="ECO:0000256" key="4">
    <source>
        <dbReference type="ARBA" id="ARBA00022614"/>
    </source>
</evidence>
<dbReference type="SMART" id="SM00364">
    <property type="entry name" value="LRR_BAC"/>
    <property type="match status" value="6"/>
</dbReference>
<evidence type="ECO:0000256" key="13">
    <source>
        <dbReference type="ARBA" id="ARBA00023180"/>
    </source>
</evidence>
<keyword evidence="9" id="KW-0391">Immunity</keyword>
<dbReference type="FunFam" id="3.40.50.10140:FF:000003">
    <property type="entry name" value="Toll-like receptor 7"/>
    <property type="match status" value="1"/>
</dbReference>
<dbReference type="Pfam" id="PF00560">
    <property type="entry name" value="LRR_1"/>
    <property type="match status" value="1"/>
</dbReference>
<dbReference type="GO" id="GO:0006954">
    <property type="term" value="P:inflammatory response"/>
    <property type="evidence" value="ECO:0007669"/>
    <property type="project" value="UniProtKB-KW"/>
</dbReference>
<keyword evidence="3" id="KW-0399">Innate immunity</keyword>
<gene>
    <name evidence="19" type="primary">TLR9</name>
</gene>
<comment type="similarity">
    <text evidence="2">Belongs to the Toll-like receptor family.</text>
</comment>
<dbReference type="Pfam" id="PF01582">
    <property type="entry name" value="TIR"/>
    <property type="match status" value="1"/>
</dbReference>
<dbReference type="Gene3D" id="3.80.10.10">
    <property type="entry name" value="Ribonuclease Inhibitor"/>
    <property type="match status" value="1"/>
</dbReference>
<evidence type="ECO:0000256" key="1">
    <source>
        <dbReference type="ARBA" id="ARBA00004177"/>
    </source>
</evidence>
<organism evidence="19">
    <name type="scientific">Paralichthys olivaceus</name>
    <name type="common">Bastard halibut</name>
    <name type="synonym">Hippoglossus olivaceus</name>
    <dbReference type="NCBI Taxonomy" id="8255"/>
    <lineage>
        <taxon>Eukaryota</taxon>
        <taxon>Metazoa</taxon>
        <taxon>Chordata</taxon>
        <taxon>Craniata</taxon>
        <taxon>Vertebrata</taxon>
        <taxon>Euteleostomi</taxon>
        <taxon>Actinopterygii</taxon>
        <taxon>Neopterygii</taxon>
        <taxon>Teleostei</taxon>
        <taxon>Neoteleostei</taxon>
        <taxon>Acanthomorphata</taxon>
        <taxon>Carangaria</taxon>
        <taxon>Pleuronectiformes</taxon>
        <taxon>Pleuronectoidei</taxon>
        <taxon>Paralichthyidae</taxon>
        <taxon>Paralichthys</taxon>
    </lineage>
</organism>
<dbReference type="SMART" id="SM00365">
    <property type="entry name" value="LRR_SD22"/>
    <property type="match status" value="8"/>
</dbReference>
<keyword evidence="4" id="KW-0433">Leucine-rich repeat</keyword>
<dbReference type="PROSITE" id="PS50104">
    <property type="entry name" value="TIR"/>
    <property type="match status" value="1"/>
</dbReference>
<dbReference type="InterPro" id="IPR000157">
    <property type="entry name" value="TIR_dom"/>
</dbReference>
<reference evidence="19" key="1">
    <citation type="submission" date="2005-09" db="EMBL/GenBank/DDBJ databases">
        <title>Identification and characterization of a Toll-like receptor 9 cDNA and gene in Japanese flounder, Paralichthys olivaceus.</title>
        <authorList>
            <person name="Takano T."/>
            <person name="Kondo H."/>
            <person name="Hirono I."/>
            <person name="Aoki T."/>
        </authorList>
    </citation>
    <scope>NUCLEOTIDE SEQUENCE</scope>
</reference>
<dbReference type="Gene3D" id="3.40.50.10140">
    <property type="entry name" value="Toll/interleukin-1 receptor homology (TIR) domain"/>
    <property type="match status" value="1"/>
</dbReference>
<dbReference type="PANTHER" id="PTHR47410">
    <property type="entry name" value="TOLL-LIKE RECEPTOR 7-RELATED"/>
    <property type="match status" value="1"/>
</dbReference>
<dbReference type="InterPro" id="IPR000483">
    <property type="entry name" value="Cys-rich_flank_reg_C"/>
</dbReference>
<dbReference type="GO" id="GO:0045087">
    <property type="term" value="P:innate immune response"/>
    <property type="evidence" value="ECO:0007669"/>
    <property type="project" value="UniProtKB-KW"/>
</dbReference>
<evidence type="ECO:0000256" key="6">
    <source>
        <dbReference type="ARBA" id="ARBA00022729"/>
    </source>
</evidence>
<evidence type="ECO:0000256" key="9">
    <source>
        <dbReference type="ARBA" id="ARBA00022859"/>
    </source>
</evidence>
<dbReference type="GO" id="GO:0051607">
    <property type="term" value="P:defense response to virus"/>
    <property type="evidence" value="ECO:0007669"/>
    <property type="project" value="TreeGrafter"/>
</dbReference>
<dbReference type="GO" id="GO:0002224">
    <property type="term" value="P:toll-like receptor signaling pathway"/>
    <property type="evidence" value="ECO:0007669"/>
    <property type="project" value="TreeGrafter"/>
</dbReference>
<evidence type="ECO:0000256" key="17">
    <source>
        <dbReference type="SAM" id="SignalP"/>
    </source>
</evidence>
<dbReference type="Pfam" id="PF13855">
    <property type="entry name" value="LRR_8"/>
    <property type="match status" value="2"/>
</dbReference>
<evidence type="ECO:0000256" key="10">
    <source>
        <dbReference type="ARBA" id="ARBA00022989"/>
    </source>
</evidence>
<dbReference type="InterPro" id="IPR035897">
    <property type="entry name" value="Toll_tir_struct_dom_sf"/>
</dbReference>
<keyword evidence="13" id="KW-0325">Glycoprotein</keyword>
<dbReference type="GO" id="GO:0038187">
    <property type="term" value="F:pattern recognition receptor activity"/>
    <property type="evidence" value="ECO:0007669"/>
    <property type="project" value="TreeGrafter"/>
</dbReference>
<dbReference type="GO" id="GO:1902533">
    <property type="term" value="P:positive regulation of intracellular signal transduction"/>
    <property type="evidence" value="ECO:0007669"/>
    <property type="project" value="UniProtKB-ARBA"/>
</dbReference>
<evidence type="ECO:0000256" key="3">
    <source>
        <dbReference type="ARBA" id="ARBA00022588"/>
    </source>
</evidence>
<keyword evidence="10 16" id="KW-1133">Transmembrane helix</keyword>
<protein>
    <submittedName>
        <fullName evidence="19">Toll-like receptor 9</fullName>
    </submittedName>
</protein>
<keyword evidence="14" id="KW-0395">Inflammatory response</keyword>
<evidence type="ECO:0000256" key="14">
    <source>
        <dbReference type="ARBA" id="ARBA00023198"/>
    </source>
</evidence>
<evidence type="ECO:0000256" key="12">
    <source>
        <dbReference type="ARBA" id="ARBA00023170"/>
    </source>
</evidence>
<feature type="transmembrane region" description="Helical" evidence="16">
    <location>
        <begin position="846"/>
        <end position="868"/>
    </location>
</feature>
<dbReference type="SMART" id="SM00369">
    <property type="entry name" value="LRR_TYP"/>
    <property type="match status" value="12"/>
</dbReference>
<dbReference type="PANTHER" id="PTHR47410:SF4">
    <property type="entry name" value="TOLL-LIKE RECEPTOR 9"/>
    <property type="match status" value="1"/>
</dbReference>
<feature type="chain" id="PRO_5004206102" evidence="17">
    <location>
        <begin position="24"/>
        <end position="1065"/>
    </location>
</feature>
<dbReference type="SUPFAM" id="SSF52200">
    <property type="entry name" value="Toll/Interleukin receptor TIR domain"/>
    <property type="match status" value="1"/>
</dbReference>
<sequence>MLLAMAVLRNILIFGQLLSLVRTQNVKFFPCDSDENATTVDCCGRSLKKVPTIKSNTVVSINLSQNKIHHVEKDAFAGVLNLQTLKIIYNCQPSRLRALDNDSCNMEIHPQVFKSLHNLTFLYLSGNSLKSIPWLPETLKVLDLQNNCIFQITQPLKTPNLEGLFLTKNCFYANPCYQSFYISEMVFRELHKLKNLTLGYNNLTSIPKGLPPSLDESGYLRENTITKILNGTFANLTMLKYLSLEWNCQRCDHAARPCFPCPGLKPLDLYSNSFYAESSSIIFLSLRGNSLTDFPEGIFRPLKNLKSLDLSDNLLACTMPNGTFFADLKGLTWISLIYNYEPLRTFDRLTLSPTISNISGLEHLLLTGNFFRELSPSSLDVLSQLKNLKTLELRMNFITNCNLTALTQLPSLIDINLSQNMLSFLPCGSSTPSEIVAQEGCHKKNLYTHNFHDQPMIVRNREVPSNNEIWEPNQSNELGMNKDKVSQFPSLSDFRTRFCHNKLTFDLSQNDIISVNKHVFLGMENAVCLGLSFNYMSQALKGGQFKSTKELVFLNLSYHRLDLYYSSAFSELKHTLKVLDISNNDFHFRMKGMGHSFEFLCELTTLEVLSLANNAIEKRISKGLSSSSVKYLYFSGNDLNVMWESDNNLYTKFFQNLTSLIYLDISNNNLTSISQEILCNLPGSIEALIISKNLLEYFPWQNITALGNLCHLDLSYNKLFYLPYNPTGFRTNLSLLDLSYNTLSFIPKPFFKELKSLQYLYLNNNNIKELDHQNLPTFFLNGSAIKKLTLHKNPFKCDCDTSWFVEFLLTTPVQIPYVTTHMRCEFPVSKQGMSILSMDQHSCQEIYGSLALFLCSLLAVTFTVLPLLKHLYGWDMWYCLQVLWAGHKGYTQLPGTDSLNRYDAFVVFDTNNKATRDWVYNELTVHLENFGHRTFSLCLEERDWIPGLSCIENLHSAVNNSVKTVFVLSSGADGGDTVNGVIRQAFYMVQQRLLDEKVDAAVLVLLDEMFPKLKYLQLRKRLCRKSVLTWPKNPKAQPLFWNELRMALSSDNLKLYDNNMSESFV</sequence>
<name>Q2ABQ3_PAROL</name>